<sequence>MARAHGTRRVGCRESATAPGARDVHATAWPPRAGRFKQKHRQIGRATTCDKKWRKPRLDETSCVRVRVVANVGAAAAQLIISRGAMSRWIRFPFVVRWTARPYAMRRCAKGRIAKRRAEDAREDYQCGPDS</sequence>
<dbReference type="Proteomes" id="UP000000763">
    <property type="component" value="Chromosome 2"/>
</dbReference>
<accession>Q6YZ62</accession>
<name>Q6YZ62_ORYSJ</name>
<evidence type="ECO:0000256" key="1">
    <source>
        <dbReference type="SAM" id="MobiDB-lite"/>
    </source>
</evidence>
<evidence type="ECO:0000313" key="2">
    <source>
        <dbReference type="EMBL" id="BAD17381.1"/>
    </source>
</evidence>
<evidence type="ECO:0000313" key="3">
    <source>
        <dbReference type="Proteomes" id="UP000000763"/>
    </source>
</evidence>
<dbReference type="EMBL" id="AP005538">
    <property type="protein sequence ID" value="BAD17381.1"/>
    <property type="molecule type" value="Genomic_DNA"/>
</dbReference>
<reference evidence="3" key="2">
    <citation type="journal article" date="2008" name="Nucleic Acids Res.">
        <title>The rice annotation project database (RAP-DB): 2008 update.</title>
        <authorList>
            <consortium name="The rice annotation project (RAP)"/>
        </authorList>
    </citation>
    <scope>GENOME REANNOTATION</scope>
    <source>
        <strain evidence="3">cv. Nipponbare</strain>
    </source>
</reference>
<reference evidence="3" key="1">
    <citation type="journal article" date="2005" name="Nature">
        <title>The map-based sequence of the rice genome.</title>
        <authorList>
            <consortium name="International rice genome sequencing project (IRGSP)"/>
            <person name="Matsumoto T."/>
            <person name="Wu J."/>
            <person name="Kanamori H."/>
            <person name="Katayose Y."/>
            <person name="Fujisawa M."/>
            <person name="Namiki N."/>
            <person name="Mizuno H."/>
            <person name="Yamamoto K."/>
            <person name="Antonio B.A."/>
            <person name="Baba T."/>
            <person name="Sakata K."/>
            <person name="Nagamura Y."/>
            <person name="Aoki H."/>
            <person name="Arikawa K."/>
            <person name="Arita K."/>
            <person name="Bito T."/>
            <person name="Chiden Y."/>
            <person name="Fujitsuka N."/>
            <person name="Fukunaka R."/>
            <person name="Hamada M."/>
            <person name="Harada C."/>
            <person name="Hayashi A."/>
            <person name="Hijishita S."/>
            <person name="Honda M."/>
            <person name="Hosokawa S."/>
            <person name="Ichikawa Y."/>
            <person name="Idonuma A."/>
            <person name="Iijima M."/>
            <person name="Ikeda M."/>
            <person name="Ikeno M."/>
            <person name="Ito K."/>
            <person name="Ito S."/>
            <person name="Ito T."/>
            <person name="Ito Y."/>
            <person name="Ito Y."/>
            <person name="Iwabuchi A."/>
            <person name="Kamiya K."/>
            <person name="Karasawa W."/>
            <person name="Kurita K."/>
            <person name="Katagiri S."/>
            <person name="Kikuta A."/>
            <person name="Kobayashi H."/>
            <person name="Kobayashi N."/>
            <person name="Machita K."/>
            <person name="Maehara T."/>
            <person name="Masukawa M."/>
            <person name="Mizubayashi T."/>
            <person name="Mukai Y."/>
            <person name="Nagasaki H."/>
            <person name="Nagata Y."/>
            <person name="Naito S."/>
            <person name="Nakashima M."/>
            <person name="Nakama Y."/>
            <person name="Nakamichi Y."/>
            <person name="Nakamura M."/>
            <person name="Meguro A."/>
            <person name="Negishi M."/>
            <person name="Ohta I."/>
            <person name="Ohta T."/>
            <person name="Okamoto M."/>
            <person name="Ono N."/>
            <person name="Saji S."/>
            <person name="Sakaguchi M."/>
            <person name="Sakai K."/>
            <person name="Shibata M."/>
            <person name="Shimokawa T."/>
            <person name="Song J."/>
            <person name="Takazaki Y."/>
            <person name="Terasawa K."/>
            <person name="Tsugane M."/>
            <person name="Tsuji K."/>
            <person name="Ueda S."/>
            <person name="Waki K."/>
            <person name="Yamagata H."/>
            <person name="Yamamoto M."/>
            <person name="Yamamoto S."/>
            <person name="Yamane H."/>
            <person name="Yoshiki S."/>
            <person name="Yoshihara R."/>
            <person name="Yukawa K."/>
            <person name="Zhong H."/>
            <person name="Yano M."/>
            <person name="Yuan Q."/>
            <person name="Ouyang S."/>
            <person name="Liu J."/>
            <person name="Jones K.M."/>
            <person name="Gansberger K."/>
            <person name="Moffat K."/>
            <person name="Hill J."/>
            <person name="Bera J."/>
            <person name="Fadrosh D."/>
            <person name="Jin S."/>
            <person name="Johri S."/>
            <person name="Kim M."/>
            <person name="Overton L."/>
            <person name="Reardon M."/>
            <person name="Tsitrin T."/>
            <person name="Vuong H."/>
            <person name="Weaver B."/>
            <person name="Ciecko A."/>
            <person name="Tallon L."/>
            <person name="Jackson J."/>
            <person name="Pai G."/>
            <person name="Aken S.V."/>
            <person name="Utterback T."/>
            <person name="Reidmuller S."/>
            <person name="Feldblyum T."/>
            <person name="Hsiao J."/>
            <person name="Zismann V."/>
            <person name="Iobst S."/>
            <person name="de Vazeille A.R."/>
            <person name="Buell C.R."/>
            <person name="Ying K."/>
            <person name="Li Y."/>
            <person name="Lu T."/>
            <person name="Huang Y."/>
            <person name="Zhao Q."/>
            <person name="Feng Q."/>
            <person name="Zhang L."/>
            <person name="Zhu J."/>
            <person name="Weng Q."/>
            <person name="Mu J."/>
            <person name="Lu Y."/>
            <person name="Fan D."/>
            <person name="Liu Y."/>
            <person name="Guan J."/>
            <person name="Zhang Y."/>
            <person name="Yu S."/>
            <person name="Liu X."/>
            <person name="Zhang Y."/>
            <person name="Hong G."/>
            <person name="Han B."/>
            <person name="Choisne N."/>
            <person name="Demange N."/>
            <person name="Orjeda G."/>
            <person name="Samain S."/>
            <person name="Cattolico L."/>
            <person name="Pelletier E."/>
            <person name="Couloux A."/>
            <person name="Segurens B."/>
            <person name="Wincker P."/>
            <person name="D'Hont A."/>
            <person name="Scarpelli C."/>
            <person name="Weissenbach J."/>
            <person name="Salanoubat M."/>
            <person name="Quetier F."/>
            <person name="Yu Y."/>
            <person name="Kim H.R."/>
            <person name="Rambo T."/>
            <person name="Currie J."/>
            <person name="Collura K."/>
            <person name="Luo M."/>
            <person name="Yang T."/>
            <person name="Ammiraju J.S.S."/>
            <person name="Engler F."/>
            <person name="Soderlund C."/>
            <person name="Wing R.A."/>
            <person name="Palmer L.E."/>
            <person name="de la Bastide M."/>
            <person name="Spiegel L."/>
            <person name="Nascimento L."/>
            <person name="Zutavern T."/>
            <person name="O'Shaughnessy A."/>
            <person name="Dike S."/>
            <person name="Dedhia N."/>
            <person name="Preston R."/>
            <person name="Balija V."/>
            <person name="McCombie W.R."/>
            <person name="Chow T."/>
            <person name="Chen H."/>
            <person name="Chung M."/>
            <person name="Chen C."/>
            <person name="Shaw J."/>
            <person name="Wu H."/>
            <person name="Hsiao K."/>
            <person name="Chao Y."/>
            <person name="Chu M."/>
            <person name="Cheng C."/>
            <person name="Hour A."/>
            <person name="Lee P."/>
            <person name="Lin S."/>
            <person name="Lin Y."/>
            <person name="Liou J."/>
            <person name="Liu S."/>
            <person name="Hsing Y."/>
            <person name="Raghuvanshi S."/>
            <person name="Mohanty A."/>
            <person name="Bharti A.K."/>
            <person name="Gaur A."/>
            <person name="Gupta V."/>
            <person name="Kumar D."/>
            <person name="Ravi V."/>
            <person name="Vij S."/>
            <person name="Kapur A."/>
            <person name="Khurana P."/>
            <person name="Khurana P."/>
            <person name="Khurana J.P."/>
            <person name="Tyagi A.K."/>
            <person name="Gaikwad K."/>
            <person name="Singh A."/>
            <person name="Dalal V."/>
            <person name="Srivastava S."/>
            <person name="Dixit A."/>
            <person name="Pal A.K."/>
            <person name="Ghazi I.A."/>
            <person name="Yadav M."/>
            <person name="Pandit A."/>
            <person name="Bhargava A."/>
            <person name="Sureshbabu K."/>
            <person name="Batra K."/>
            <person name="Sharma T.R."/>
            <person name="Mohapatra T."/>
            <person name="Singh N.K."/>
            <person name="Messing J."/>
            <person name="Nelson A.B."/>
            <person name="Fuks G."/>
            <person name="Kavchok S."/>
            <person name="Keizer G."/>
            <person name="Linton E."/>
            <person name="Llaca V."/>
            <person name="Song R."/>
            <person name="Tanyolac B."/>
            <person name="Young S."/>
            <person name="Ho-Il K."/>
            <person name="Hahn J.H."/>
            <person name="Sangsakoo G."/>
            <person name="Vanavichit A."/>
            <person name="de Mattos Luiz.A.T."/>
            <person name="Zimmer P.D."/>
            <person name="Malone G."/>
            <person name="Dellagostin O."/>
            <person name="de Oliveira A.C."/>
            <person name="Bevan M."/>
            <person name="Bancroft I."/>
            <person name="Minx P."/>
            <person name="Cordum H."/>
            <person name="Wilson R."/>
            <person name="Cheng Z."/>
            <person name="Jin W."/>
            <person name="Jiang J."/>
            <person name="Leong S.A."/>
            <person name="Iwama H."/>
            <person name="Gojobori T."/>
            <person name="Itoh T."/>
            <person name="Niimura Y."/>
            <person name="Fujii Y."/>
            <person name="Habara T."/>
            <person name="Sakai H."/>
            <person name="Sato Y."/>
            <person name="Wilson G."/>
            <person name="Kumar K."/>
            <person name="McCouch S."/>
            <person name="Juretic N."/>
            <person name="Hoen D."/>
            <person name="Wright S."/>
            <person name="Bruskiewich R."/>
            <person name="Bureau T."/>
            <person name="Miyao A."/>
            <person name="Hirochika H."/>
            <person name="Nishikawa T."/>
            <person name="Kadowaki K."/>
            <person name="Sugiura M."/>
            <person name="Burr B."/>
            <person name="Sasaki T."/>
        </authorList>
    </citation>
    <scope>NUCLEOTIDE SEQUENCE [LARGE SCALE GENOMIC DNA]</scope>
    <source>
        <strain evidence="3">cv. Nipponbare</strain>
    </source>
</reference>
<feature type="compositionally biased region" description="Basic residues" evidence="1">
    <location>
        <begin position="1"/>
        <end position="10"/>
    </location>
</feature>
<dbReference type="AlphaFoldDB" id="Q6YZ62"/>
<feature type="region of interest" description="Disordered" evidence="1">
    <location>
        <begin position="1"/>
        <end position="27"/>
    </location>
</feature>
<proteinExistence type="predicted"/>
<protein>
    <submittedName>
        <fullName evidence="2">Uncharacterized protein</fullName>
    </submittedName>
</protein>
<gene>
    <name evidence="2" type="primary">OSJNBb0013K01.34</name>
</gene>
<organism evidence="2 3">
    <name type="scientific">Oryza sativa subsp. japonica</name>
    <name type="common">Rice</name>
    <dbReference type="NCBI Taxonomy" id="39947"/>
    <lineage>
        <taxon>Eukaryota</taxon>
        <taxon>Viridiplantae</taxon>
        <taxon>Streptophyta</taxon>
        <taxon>Embryophyta</taxon>
        <taxon>Tracheophyta</taxon>
        <taxon>Spermatophyta</taxon>
        <taxon>Magnoliopsida</taxon>
        <taxon>Liliopsida</taxon>
        <taxon>Poales</taxon>
        <taxon>Poaceae</taxon>
        <taxon>BOP clade</taxon>
        <taxon>Oryzoideae</taxon>
        <taxon>Oryzeae</taxon>
        <taxon>Oryzinae</taxon>
        <taxon>Oryza</taxon>
        <taxon>Oryza sativa</taxon>
    </lineage>
</organism>